<dbReference type="RefSeq" id="WP_378062408.1">
    <property type="nucleotide sequence ID" value="NZ_JBHSIS010000031.1"/>
</dbReference>
<dbReference type="NCBIfam" id="TIGR02937">
    <property type="entry name" value="sigma70-ECF"/>
    <property type="match status" value="1"/>
</dbReference>
<dbReference type="InterPro" id="IPR014284">
    <property type="entry name" value="RNA_pol_sigma-70_dom"/>
</dbReference>
<dbReference type="Gene3D" id="1.10.1740.10">
    <property type="match status" value="1"/>
</dbReference>
<feature type="domain" description="RNA polymerase sigma-70 region 2" evidence="7">
    <location>
        <begin position="37"/>
        <end position="97"/>
    </location>
</feature>
<feature type="domain" description="RNA polymerase sigma factor 70 region 4 type 2" evidence="8">
    <location>
        <begin position="132"/>
        <end position="180"/>
    </location>
</feature>
<dbReference type="SUPFAM" id="SSF88659">
    <property type="entry name" value="Sigma3 and sigma4 domains of RNA polymerase sigma factors"/>
    <property type="match status" value="1"/>
</dbReference>
<protein>
    <submittedName>
        <fullName evidence="9">RNA polymerase sigma factor</fullName>
    </submittedName>
</protein>
<keyword evidence="4" id="KW-0238">DNA-binding</keyword>
<dbReference type="InterPro" id="IPR039425">
    <property type="entry name" value="RNA_pol_sigma-70-like"/>
</dbReference>
<dbReference type="Pfam" id="PF04542">
    <property type="entry name" value="Sigma70_r2"/>
    <property type="match status" value="1"/>
</dbReference>
<keyword evidence="10" id="KW-1185">Reference proteome</keyword>
<evidence type="ECO:0000313" key="10">
    <source>
        <dbReference type="Proteomes" id="UP001595859"/>
    </source>
</evidence>
<dbReference type="PANTHER" id="PTHR43133">
    <property type="entry name" value="RNA POLYMERASE ECF-TYPE SIGMA FACTO"/>
    <property type="match status" value="1"/>
</dbReference>
<keyword evidence="5" id="KW-0804">Transcription</keyword>
<proteinExistence type="inferred from homology"/>
<keyword evidence="2" id="KW-0805">Transcription regulation</keyword>
<dbReference type="EMBL" id="JBHSIS010000031">
    <property type="protein sequence ID" value="MFC4859384.1"/>
    <property type="molecule type" value="Genomic_DNA"/>
</dbReference>
<name>A0ABV9SF89_9PSEU</name>
<feature type="region of interest" description="Disordered" evidence="6">
    <location>
        <begin position="1"/>
        <end position="21"/>
    </location>
</feature>
<evidence type="ECO:0000256" key="2">
    <source>
        <dbReference type="ARBA" id="ARBA00023015"/>
    </source>
</evidence>
<evidence type="ECO:0000256" key="3">
    <source>
        <dbReference type="ARBA" id="ARBA00023082"/>
    </source>
</evidence>
<reference evidence="10" key="1">
    <citation type="journal article" date="2019" name="Int. J. Syst. Evol. Microbiol.">
        <title>The Global Catalogue of Microorganisms (GCM) 10K type strain sequencing project: providing services to taxonomists for standard genome sequencing and annotation.</title>
        <authorList>
            <consortium name="The Broad Institute Genomics Platform"/>
            <consortium name="The Broad Institute Genome Sequencing Center for Infectious Disease"/>
            <person name="Wu L."/>
            <person name="Ma J."/>
        </authorList>
    </citation>
    <scope>NUCLEOTIDE SEQUENCE [LARGE SCALE GENOMIC DNA]</scope>
    <source>
        <strain evidence="10">ZS-22-S1</strain>
    </source>
</reference>
<comment type="similarity">
    <text evidence="1">Belongs to the sigma-70 factor family. ECF subfamily.</text>
</comment>
<dbReference type="InterPro" id="IPR036388">
    <property type="entry name" value="WH-like_DNA-bd_sf"/>
</dbReference>
<dbReference type="InterPro" id="IPR007627">
    <property type="entry name" value="RNA_pol_sigma70_r2"/>
</dbReference>
<evidence type="ECO:0000256" key="6">
    <source>
        <dbReference type="SAM" id="MobiDB-lite"/>
    </source>
</evidence>
<evidence type="ECO:0000259" key="7">
    <source>
        <dbReference type="Pfam" id="PF04542"/>
    </source>
</evidence>
<sequence>MIGDSSESEPPVQAPPLGEDRLGAPECEYDVAFAEFYSQFMPSLVRFLCWQGAPVADATDIAQETMFQLYRHWSSVREPAAWARQVASRRWGRHIADGPREQLVDDAALQRGSASSLLTSSDIRAIEQRYDVLRLLDKLPPRQRQVLAWTYEGYTPTEIAEELQLTPEAVRANLYKARRAVVAHMRAEER</sequence>
<evidence type="ECO:0000256" key="5">
    <source>
        <dbReference type="ARBA" id="ARBA00023163"/>
    </source>
</evidence>
<comment type="caution">
    <text evidence="9">The sequence shown here is derived from an EMBL/GenBank/DDBJ whole genome shotgun (WGS) entry which is preliminary data.</text>
</comment>
<keyword evidence="3" id="KW-0731">Sigma factor</keyword>
<dbReference type="SUPFAM" id="SSF88946">
    <property type="entry name" value="Sigma2 domain of RNA polymerase sigma factors"/>
    <property type="match status" value="1"/>
</dbReference>
<dbReference type="Pfam" id="PF08281">
    <property type="entry name" value="Sigma70_r4_2"/>
    <property type="match status" value="1"/>
</dbReference>
<dbReference type="InterPro" id="IPR013324">
    <property type="entry name" value="RNA_pol_sigma_r3/r4-like"/>
</dbReference>
<dbReference type="Gene3D" id="1.10.10.10">
    <property type="entry name" value="Winged helix-like DNA-binding domain superfamily/Winged helix DNA-binding domain"/>
    <property type="match status" value="1"/>
</dbReference>
<dbReference type="Proteomes" id="UP001595859">
    <property type="component" value="Unassembled WGS sequence"/>
</dbReference>
<organism evidence="9 10">
    <name type="scientific">Actinophytocola glycyrrhizae</name>
    <dbReference type="NCBI Taxonomy" id="2044873"/>
    <lineage>
        <taxon>Bacteria</taxon>
        <taxon>Bacillati</taxon>
        <taxon>Actinomycetota</taxon>
        <taxon>Actinomycetes</taxon>
        <taxon>Pseudonocardiales</taxon>
        <taxon>Pseudonocardiaceae</taxon>
    </lineage>
</organism>
<evidence type="ECO:0000259" key="8">
    <source>
        <dbReference type="Pfam" id="PF08281"/>
    </source>
</evidence>
<dbReference type="CDD" id="cd06171">
    <property type="entry name" value="Sigma70_r4"/>
    <property type="match status" value="1"/>
</dbReference>
<dbReference type="InterPro" id="IPR013325">
    <property type="entry name" value="RNA_pol_sigma_r2"/>
</dbReference>
<evidence type="ECO:0000313" key="9">
    <source>
        <dbReference type="EMBL" id="MFC4859384.1"/>
    </source>
</evidence>
<evidence type="ECO:0000256" key="4">
    <source>
        <dbReference type="ARBA" id="ARBA00023125"/>
    </source>
</evidence>
<dbReference type="PANTHER" id="PTHR43133:SF8">
    <property type="entry name" value="RNA POLYMERASE SIGMA FACTOR HI_1459-RELATED"/>
    <property type="match status" value="1"/>
</dbReference>
<dbReference type="InterPro" id="IPR013249">
    <property type="entry name" value="RNA_pol_sigma70_r4_t2"/>
</dbReference>
<evidence type="ECO:0000256" key="1">
    <source>
        <dbReference type="ARBA" id="ARBA00010641"/>
    </source>
</evidence>
<accession>A0ABV9SF89</accession>
<gene>
    <name evidence="9" type="ORF">ACFPCV_38315</name>
</gene>